<protein>
    <submittedName>
        <fullName evidence="1">Uncharacterized protein</fullName>
    </submittedName>
</protein>
<reference evidence="1 2" key="1">
    <citation type="journal article" date="2021" name="BMC Biol.">
        <title>Horizontally acquired antibacterial genes associated with adaptive radiation of ladybird beetles.</title>
        <authorList>
            <person name="Li H.S."/>
            <person name="Tang X.F."/>
            <person name="Huang Y.H."/>
            <person name="Xu Z.Y."/>
            <person name="Chen M.L."/>
            <person name="Du X.Y."/>
            <person name="Qiu B.Y."/>
            <person name="Chen P.T."/>
            <person name="Zhang W."/>
            <person name="Slipinski A."/>
            <person name="Escalona H.E."/>
            <person name="Waterhouse R.M."/>
            <person name="Zwick A."/>
            <person name="Pang H."/>
        </authorList>
    </citation>
    <scope>NUCLEOTIDE SEQUENCE [LARGE SCALE GENOMIC DNA]</scope>
    <source>
        <strain evidence="1">SYSU2018</strain>
    </source>
</reference>
<dbReference type="PANTHER" id="PTHR47326:SF1">
    <property type="entry name" value="HTH PSQ-TYPE DOMAIN-CONTAINING PROTEIN"/>
    <property type="match status" value="1"/>
</dbReference>
<name>A0ABD2N9K8_9CUCU</name>
<accession>A0ABD2N9K8</accession>
<comment type="caution">
    <text evidence="1">The sequence shown here is derived from an EMBL/GenBank/DDBJ whole genome shotgun (WGS) entry which is preliminary data.</text>
</comment>
<keyword evidence="2" id="KW-1185">Reference proteome</keyword>
<gene>
    <name evidence="1" type="ORF">HHI36_019832</name>
</gene>
<evidence type="ECO:0000313" key="2">
    <source>
        <dbReference type="Proteomes" id="UP001516400"/>
    </source>
</evidence>
<sequence>MVRNAGVMRRIRAFEAEKLIKFKHLSENDHPARMDFCNRLLENHQNDVEFVSVFTNEAESTKNGVVSSHNLHIYSEENPHEI</sequence>
<evidence type="ECO:0000313" key="1">
    <source>
        <dbReference type="EMBL" id="KAL3275060.1"/>
    </source>
</evidence>
<dbReference type="PANTHER" id="PTHR47326">
    <property type="entry name" value="TRANSPOSABLE ELEMENT TC3 TRANSPOSASE-LIKE PROTEIN"/>
    <property type="match status" value="1"/>
</dbReference>
<proteinExistence type="predicted"/>
<dbReference type="EMBL" id="JABFTP020000083">
    <property type="protein sequence ID" value="KAL3275060.1"/>
    <property type="molecule type" value="Genomic_DNA"/>
</dbReference>
<dbReference type="AlphaFoldDB" id="A0ABD2N9K8"/>
<dbReference type="Proteomes" id="UP001516400">
    <property type="component" value="Unassembled WGS sequence"/>
</dbReference>
<organism evidence="1 2">
    <name type="scientific">Cryptolaemus montrouzieri</name>
    <dbReference type="NCBI Taxonomy" id="559131"/>
    <lineage>
        <taxon>Eukaryota</taxon>
        <taxon>Metazoa</taxon>
        <taxon>Ecdysozoa</taxon>
        <taxon>Arthropoda</taxon>
        <taxon>Hexapoda</taxon>
        <taxon>Insecta</taxon>
        <taxon>Pterygota</taxon>
        <taxon>Neoptera</taxon>
        <taxon>Endopterygota</taxon>
        <taxon>Coleoptera</taxon>
        <taxon>Polyphaga</taxon>
        <taxon>Cucujiformia</taxon>
        <taxon>Coccinelloidea</taxon>
        <taxon>Coccinellidae</taxon>
        <taxon>Scymninae</taxon>
        <taxon>Scymnini</taxon>
        <taxon>Cryptolaemus</taxon>
    </lineage>
</organism>